<evidence type="ECO:0000256" key="6">
    <source>
        <dbReference type="ARBA" id="ARBA00029924"/>
    </source>
</evidence>
<dbReference type="InterPro" id="IPR006110">
    <property type="entry name" value="Pol_omega/Rpo6/RPB6"/>
</dbReference>
<evidence type="ECO:0000256" key="5">
    <source>
        <dbReference type="ARBA" id="ARBA00023163"/>
    </source>
</evidence>
<gene>
    <name evidence="9" type="ORF">DK880_00095</name>
</gene>
<protein>
    <recommendedName>
        <fullName evidence="3">DNA-directed RNA polymerase subunit omega</fullName>
        <ecNumber evidence="2">2.7.7.6</ecNumber>
    </recommendedName>
    <alternativeName>
        <fullName evidence="7">RNA polymerase omega subunit</fullName>
    </alternativeName>
    <alternativeName>
        <fullName evidence="6">Transcriptase subunit omega</fullName>
    </alternativeName>
</protein>
<dbReference type="KEGG" id="cher:DK880_00095"/>
<dbReference type="RefSeq" id="WP_109996894.1">
    <property type="nucleotide sequence ID" value="NZ_CP029619.1"/>
</dbReference>
<keyword evidence="4" id="KW-0240">DNA-directed RNA polymerase</keyword>
<evidence type="ECO:0000256" key="4">
    <source>
        <dbReference type="ARBA" id="ARBA00022478"/>
    </source>
</evidence>
<dbReference type="Pfam" id="PF01192">
    <property type="entry name" value="RNA_pol_Rpb6"/>
    <property type="match status" value="1"/>
</dbReference>
<dbReference type="SUPFAM" id="SSF63562">
    <property type="entry name" value="RPB6/omega subunit-like"/>
    <property type="match status" value="1"/>
</dbReference>
<dbReference type="GO" id="GO:0003899">
    <property type="term" value="F:DNA-directed RNA polymerase activity"/>
    <property type="evidence" value="ECO:0007669"/>
    <property type="project" value="UniProtKB-EC"/>
</dbReference>
<keyword evidence="5" id="KW-0804">Transcription</keyword>
<keyword evidence="10" id="KW-1185">Reference proteome</keyword>
<dbReference type="GO" id="GO:0003677">
    <property type="term" value="F:DNA binding"/>
    <property type="evidence" value="ECO:0007669"/>
    <property type="project" value="InterPro"/>
</dbReference>
<dbReference type="InterPro" id="IPR036161">
    <property type="entry name" value="RPB6/omega-like_sf"/>
</dbReference>
<accession>A0A2Z3LAZ5</accession>
<sequence length="106" mass="12331">MNLNKKVYLVPRNVDELIASTDNIYETTVIITKRAKQITLRMKEELNRSLEEFTADAAEKDSLDLHRQYTIAQHYEKLPKPVLEATEEFLRGDLTFRYIEEGGAEV</sequence>
<name>A0A2Z3LAZ5_9BACT</name>
<dbReference type="GO" id="GO:0000428">
    <property type="term" value="C:DNA-directed RNA polymerase complex"/>
    <property type="evidence" value="ECO:0007669"/>
    <property type="project" value="UniProtKB-KW"/>
</dbReference>
<dbReference type="AlphaFoldDB" id="A0A2Z3LAZ5"/>
<evidence type="ECO:0000256" key="2">
    <source>
        <dbReference type="ARBA" id="ARBA00012418"/>
    </source>
</evidence>
<evidence type="ECO:0000313" key="9">
    <source>
        <dbReference type="EMBL" id="AWN81432.1"/>
    </source>
</evidence>
<proteinExistence type="inferred from homology"/>
<comment type="catalytic activity">
    <reaction evidence="8">
        <text>RNA(n) + a ribonucleoside 5'-triphosphate = RNA(n+1) + diphosphate</text>
        <dbReference type="Rhea" id="RHEA:21248"/>
        <dbReference type="Rhea" id="RHEA-COMP:14527"/>
        <dbReference type="Rhea" id="RHEA-COMP:17342"/>
        <dbReference type="ChEBI" id="CHEBI:33019"/>
        <dbReference type="ChEBI" id="CHEBI:61557"/>
        <dbReference type="ChEBI" id="CHEBI:140395"/>
        <dbReference type="EC" id="2.7.7.6"/>
    </reaction>
</comment>
<dbReference type="SMART" id="SM01409">
    <property type="entry name" value="RNA_pol_Rpb6"/>
    <property type="match status" value="1"/>
</dbReference>
<evidence type="ECO:0000256" key="1">
    <source>
        <dbReference type="ARBA" id="ARBA00006711"/>
    </source>
</evidence>
<dbReference type="GO" id="GO:0006351">
    <property type="term" value="P:DNA-templated transcription"/>
    <property type="evidence" value="ECO:0007669"/>
    <property type="project" value="InterPro"/>
</dbReference>
<evidence type="ECO:0000313" key="10">
    <source>
        <dbReference type="Proteomes" id="UP000245872"/>
    </source>
</evidence>
<comment type="similarity">
    <text evidence="1">Belongs to the RNA polymerase subunit omega family.</text>
</comment>
<organism evidence="9 10">
    <name type="scientific">Candidatus Cardinium hertigii</name>
    <dbReference type="NCBI Taxonomy" id="247481"/>
    <lineage>
        <taxon>Bacteria</taxon>
        <taxon>Pseudomonadati</taxon>
        <taxon>Bacteroidota</taxon>
        <taxon>Cytophagia</taxon>
        <taxon>Cytophagales</taxon>
        <taxon>Amoebophilaceae</taxon>
        <taxon>Candidatus Cardinium</taxon>
    </lineage>
</organism>
<reference evidence="9 10" key="1">
    <citation type="submission" date="2018-05" db="EMBL/GenBank/DDBJ databases">
        <title>Candidatus Cardinium hertigii Genome Assembly.</title>
        <authorList>
            <person name="Showmaker K.C."/>
            <person name="Walden K.O."/>
            <person name="Fields C.J."/>
            <person name="Lambert K.N."/>
            <person name="Hudson M.E."/>
        </authorList>
    </citation>
    <scope>NUCLEOTIDE SEQUENCE [LARGE SCALE GENOMIC DNA]</scope>
    <source>
        <strain evidence="10">cHgTN10</strain>
    </source>
</reference>
<evidence type="ECO:0000256" key="3">
    <source>
        <dbReference type="ARBA" id="ARBA00013725"/>
    </source>
</evidence>
<evidence type="ECO:0000256" key="7">
    <source>
        <dbReference type="ARBA" id="ARBA00030998"/>
    </source>
</evidence>
<dbReference type="EMBL" id="CP029619">
    <property type="protein sequence ID" value="AWN81432.1"/>
    <property type="molecule type" value="Genomic_DNA"/>
</dbReference>
<evidence type="ECO:0000256" key="8">
    <source>
        <dbReference type="ARBA" id="ARBA00048552"/>
    </source>
</evidence>
<dbReference type="OrthoDB" id="9429628at2"/>
<dbReference type="Proteomes" id="UP000245872">
    <property type="component" value="Chromosome"/>
</dbReference>
<dbReference type="EC" id="2.7.7.6" evidence="2"/>